<comment type="caution">
    <text evidence="1">The sequence shown here is derived from an EMBL/GenBank/DDBJ whole genome shotgun (WGS) entry which is preliminary data.</text>
</comment>
<reference evidence="1" key="1">
    <citation type="journal article" date="2015" name="Nature">
        <title>Complex archaea that bridge the gap between prokaryotes and eukaryotes.</title>
        <authorList>
            <person name="Spang A."/>
            <person name="Saw J.H."/>
            <person name="Jorgensen S.L."/>
            <person name="Zaremba-Niedzwiedzka K."/>
            <person name="Martijn J."/>
            <person name="Lind A.E."/>
            <person name="van Eijk R."/>
            <person name="Schleper C."/>
            <person name="Guy L."/>
            <person name="Ettema T.J."/>
        </authorList>
    </citation>
    <scope>NUCLEOTIDE SEQUENCE</scope>
</reference>
<dbReference type="EMBL" id="LAZR01058003">
    <property type="protein sequence ID" value="KKK70829.1"/>
    <property type="molecule type" value="Genomic_DNA"/>
</dbReference>
<evidence type="ECO:0000313" key="1">
    <source>
        <dbReference type="EMBL" id="KKK70829.1"/>
    </source>
</evidence>
<protein>
    <submittedName>
        <fullName evidence="1">Uncharacterized protein</fullName>
    </submittedName>
</protein>
<accession>A0A0F8ZWM3</accession>
<sequence length="78" mass="8771">GEREAVVAFDDEDIRTWLPGDAYIERDLPLPEGFGPGWVEVAVGLVDPETQKARVNFAVRERFLDRWVDLGGFEIVPA</sequence>
<organism evidence="1">
    <name type="scientific">marine sediment metagenome</name>
    <dbReference type="NCBI Taxonomy" id="412755"/>
    <lineage>
        <taxon>unclassified sequences</taxon>
        <taxon>metagenomes</taxon>
        <taxon>ecological metagenomes</taxon>
    </lineage>
</organism>
<feature type="non-terminal residue" evidence="1">
    <location>
        <position position="1"/>
    </location>
</feature>
<name>A0A0F8ZWM3_9ZZZZ</name>
<dbReference type="AlphaFoldDB" id="A0A0F8ZWM3"/>
<proteinExistence type="predicted"/>
<gene>
    <name evidence="1" type="ORF">LCGC14_2920040</name>
</gene>